<feature type="transmembrane region" description="Helical" evidence="6">
    <location>
        <begin position="9"/>
        <end position="31"/>
    </location>
</feature>
<feature type="transmembrane region" description="Helical" evidence="6">
    <location>
        <begin position="92"/>
        <end position="113"/>
    </location>
</feature>
<dbReference type="EMBL" id="CP020867">
    <property type="protein sequence ID" value="ARJ56381.1"/>
    <property type="molecule type" value="Genomic_DNA"/>
</dbReference>
<dbReference type="InterPro" id="IPR017850">
    <property type="entry name" value="Alkaline_phosphatase_core_sf"/>
</dbReference>
<evidence type="ECO:0000256" key="3">
    <source>
        <dbReference type="ARBA" id="ARBA00022692"/>
    </source>
</evidence>
<dbReference type="RefSeq" id="WP_232087677.1">
    <property type="nucleotide sequence ID" value="NZ_CP020867.1"/>
</dbReference>
<dbReference type="CDD" id="cd16015">
    <property type="entry name" value="LTA_synthase"/>
    <property type="match status" value="1"/>
</dbReference>
<dbReference type="AlphaFoldDB" id="A0A1W6BWD8"/>
<dbReference type="Proteomes" id="UP000192902">
    <property type="component" value="Chromosome"/>
</dbReference>
<dbReference type="Gene3D" id="3.40.720.10">
    <property type="entry name" value="Alkaline Phosphatase, subunit A"/>
    <property type="match status" value="1"/>
</dbReference>
<accession>A0A1W6BWD8</accession>
<feature type="domain" description="Sulfatase N-terminal" evidence="7">
    <location>
        <begin position="277"/>
        <end position="560"/>
    </location>
</feature>
<evidence type="ECO:0000259" key="7">
    <source>
        <dbReference type="Pfam" id="PF00884"/>
    </source>
</evidence>
<dbReference type="STRING" id="1121267.CCUN_0763"/>
<evidence type="ECO:0000256" key="5">
    <source>
        <dbReference type="ARBA" id="ARBA00023136"/>
    </source>
</evidence>
<sequence>MRKIFIQILVFYSLFLLVFSAMRFVMSYYFILNQAYEELTKMFLAGLRMDLKTLTYIFLPLLLAMLLSPLFKSKLARGGDSFVIRIYTFASSLYLAITSFLVLLFVFINFYYYQMYKNKIDIFIFGLKDDDTAAILSIIFRDYPVLFLTFLLFAFSIFCVFLNRIILKAKIKKYSLKTSTIFVLNVCLICLCFASLRGHNLRYDYYQFSSNKAINELSTNPLLAFYWALKNYNKDTLSKQISMTKEQGVILQEQLFPLFQKSPKNDLAKEIKPHVYFNLMESFGLNVLEFSNEKYNFLGHLDKHFKEDFVFKRFLSSTNGTLNSMMSLFFISPLTKELTTSKFSLTKLDFTPLQLYKQAGYKIVFVTSGKKDLYNFGEFAQVNGVELFIDANVLLQEYPQAKETIHRYGVADEFMYQKIFKLLKDSKQPLFIMSLSVSNHPPFTHKINENLLDFEKISKDLLNKFSNQAHNTLKYYTYANDEFGQFLDAVKTSSFKDRIIIAATGDHRVRNFDIDFDREKAFAYSVPFYLYIPKDFQKGLYVDKNRIGSHKDIFPTLYHLSLSEVEFLSLGGRSMLQAPMNPKLEFGFNDSGVLIDENGIYLAKSPKAYFYENNTTLKNTQQDFEPDEYHQNFFKFYTELSLWQLYWRLNLLR</sequence>
<dbReference type="InterPro" id="IPR000917">
    <property type="entry name" value="Sulfatase_N"/>
</dbReference>
<organism evidence="8 9">
    <name type="scientific">Campylobacter cuniculorum DSM 23162 = LMG 24588</name>
    <dbReference type="NCBI Taxonomy" id="1121267"/>
    <lineage>
        <taxon>Bacteria</taxon>
        <taxon>Pseudomonadati</taxon>
        <taxon>Campylobacterota</taxon>
        <taxon>Epsilonproteobacteria</taxon>
        <taxon>Campylobacterales</taxon>
        <taxon>Campylobacteraceae</taxon>
        <taxon>Campylobacter</taxon>
    </lineage>
</organism>
<keyword evidence="2" id="KW-1003">Cell membrane</keyword>
<dbReference type="KEGG" id="ccun:CCUN_0763"/>
<keyword evidence="3 6" id="KW-0812">Transmembrane</keyword>
<dbReference type="GO" id="GO:0005886">
    <property type="term" value="C:plasma membrane"/>
    <property type="evidence" value="ECO:0007669"/>
    <property type="project" value="UniProtKB-SubCell"/>
</dbReference>
<feature type="transmembrane region" description="Helical" evidence="6">
    <location>
        <begin position="51"/>
        <end position="71"/>
    </location>
</feature>
<evidence type="ECO:0000256" key="6">
    <source>
        <dbReference type="SAM" id="Phobius"/>
    </source>
</evidence>
<keyword evidence="4 6" id="KW-1133">Transmembrane helix</keyword>
<proteinExistence type="predicted"/>
<dbReference type="PANTHER" id="PTHR47371">
    <property type="entry name" value="LIPOTEICHOIC ACID SYNTHASE"/>
    <property type="match status" value="1"/>
</dbReference>
<feature type="transmembrane region" description="Helical" evidence="6">
    <location>
        <begin position="179"/>
        <end position="196"/>
    </location>
</feature>
<dbReference type="eggNOG" id="COG1368">
    <property type="taxonomic scope" value="Bacteria"/>
</dbReference>
<feature type="transmembrane region" description="Helical" evidence="6">
    <location>
        <begin position="145"/>
        <end position="167"/>
    </location>
</feature>
<protein>
    <submittedName>
        <fullName evidence="8">Phosphoglycerol transferase</fullName>
    </submittedName>
</protein>
<evidence type="ECO:0000256" key="4">
    <source>
        <dbReference type="ARBA" id="ARBA00022989"/>
    </source>
</evidence>
<reference evidence="8 9" key="1">
    <citation type="submission" date="2017-04" db="EMBL/GenBank/DDBJ databases">
        <title>Complete genome sequence of the Campylobacter cuniculorum type strain LMG24588.</title>
        <authorList>
            <person name="Miller W.G."/>
            <person name="Yee E."/>
            <person name="Revez J."/>
            <person name="Bono J.L."/>
            <person name="Rossi M."/>
        </authorList>
    </citation>
    <scope>NUCLEOTIDE SEQUENCE [LARGE SCALE GENOMIC DNA]</scope>
    <source>
        <strain evidence="8 9">LMG 24588</strain>
    </source>
</reference>
<evidence type="ECO:0000313" key="8">
    <source>
        <dbReference type="EMBL" id="ARJ56381.1"/>
    </source>
</evidence>
<keyword evidence="8" id="KW-0808">Transferase</keyword>
<gene>
    <name evidence="8" type="ORF">CCUN_0763</name>
</gene>
<dbReference type="InterPro" id="IPR050448">
    <property type="entry name" value="OpgB/LTA_synthase_biosynth"/>
</dbReference>
<dbReference type="GO" id="GO:0016740">
    <property type="term" value="F:transferase activity"/>
    <property type="evidence" value="ECO:0007669"/>
    <property type="project" value="UniProtKB-KW"/>
</dbReference>
<keyword evidence="5 6" id="KW-0472">Membrane</keyword>
<evidence type="ECO:0000313" key="9">
    <source>
        <dbReference type="Proteomes" id="UP000192902"/>
    </source>
</evidence>
<dbReference type="Pfam" id="PF00884">
    <property type="entry name" value="Sulfatase"/>
    <property type="match status" value="1"/>
</dbReference>
<evidence type="ECO:0000256" key="1">
    <source>
        <dbReference type="ARBA" id="ARBA00004651"/>
    </source>
</evidence>
<dbReference type="SUPFAM" id="SSF53649">
    <property type="entry name" value="Alkaline phosphatase-like"/>
    <property type="match status" value="1"/>
</dbReference>
<dbReference type="PANTHER" id="PTHR47371:SF3">
    <property type="entry name" value="PHOSPHOGLYCEROL TRANSFERASE I"/>
    <property type="match status" value="1"/>
</dbReference>
<comment type="subcellular location">
    <subcellularLocation>
        <location evidence="1">Cell membrane</location>
        <topology evidence="1">Multi-pass membrane protein</topology>
    </subcellularLocation>
</comment>
<evidence type="ECO:0000256" key="2">
    <source>
        <dbReference type="ARBA" id="ARBA00022475"/>
    </source>
</evidence>
<name>A0A1W6BWD8_9BACT</name>